<evidence type="ECO:0000313" key="1">
    <source>
        <dbReference type="EMBL" id="KAK1867342.1"/>
    </source>
</evidence>
<evidence type="ECO:0000313" key="2">
    <source>
        <dbReference type="Proteomes" id="UP000798662"/>
    </source>
</evidence>
<comment type="caution">
    <text evidence="1">The sequence shown here is derived from an EMBL/GenBank/DDBJ whole genome shotgun (WGS) entry which is preliminary data.</text>
</comment>
<organism evidence="1 2">
    <name type="scientific">Pyropia yezoensis</name>
    <name type="common">Susabi-nori</name>
    <name type="synonym">Porphyra yezoensis</name>
    <dbReference type="NCBI Taxonomy" id="2788"/>
    <lineage>
        <taxon>Eukaryota</taxon>
        <taxon>Rhodophyta</taxon>
        <taxon>Bangiophyceae</taxon>
        <taxon>Bangiales</taxon>
        <taxon>Bangiaceae</taxon>
        <taxon>Pyropia</taxon>
    </lineage>
</organism>
<keyword evidence="2" id="KW-1185">Reference proteome</keyword>
<name>A0ACC3CC35_PYRYE</name>
<gene>
    <name evidence="1" type="ORF">I4F81_009849</name>
</gene>
<dbReference type="Proteomes" id="UP000798662">
    <property type="component" value="Chromosome 3"/>
</dbReference>
<reference evidence="1" key="1">
    <citation type="submission" date="2019-11" db="EMBL/GenBank/DDBJ databases">
        <title>Nori genome reveals adaptations in red seaweeds to the harsh intertidal environment.</title>
        <authorList>
            <person name="Wang D."/>
            <person name="Mao Y."/>
        </authorList>
    </citation>
    <scope>NUCLEOTIDE SEQUENCE</scope>
    <source>
        <tissue evidence="1">Gametophyte</tissue>
    </source>
</reference>
<accession>A0ACC3CC35</accession>
<dbReference type="EMBL" id="CM020620">
    <property type="protein sequence ID" value="KAK1867342.1"/>
    <property type="molecule type" value="Genomic_DNA"/>
</dbReference>
<sequence>MRADTGQFVGCSSHPPSRSYVAATWHPLLVPLVGINLPLLLPCRRVLFELFHLTLRVFLLLVALVWPSRMSCSTLHSYARTTASTHTAACWRTAPLIPHHQPGQCHTPPNRENPGAALLHRSPLPRSSAPGSRRQHGPIPTPPAYREGPRAPGHPTARPPPSPAQFPPSPGHRSPPHQERGAAAQRPISRVLAQLRPPNQADDALLAVQSLLHHHHKLQNN</sequence>
<proteinExistence type="predicted"/>
<protein>
    <submittedName>
        <fullName evidence="1">Uncharacterized protein</fullName>
    </submittedName>
</protein>